<dbReference type="InterPro" id="IPR003594">
    <property type="entry name" value="HATPase_dom"/>
</dbReference>
<sequence length="1286" mass="132482">MGRAVGGTPRLVPGIDRMTSPLPHLSTILAEPDVARLLAEPGPWWLWTADASRLLVANTTGARAMGAGGLAAALDRDYSATHAFAAQIARLAPTLPADGTPRSERLRIAGRFGSESVVAEAFRLRAGEASLIAVRLPSMRQGSARDAALGLVATLRVPALAFDRAGRPLAASEEASAVAQTPLADLVGPAAGPLFDRLAAEGRATIDLVNGPMTVLALPEGEVLVAFLAPLARVLPETGLRLVAGGGAPAMPAAEAIPADEPAAVEPDAGGQASDEAPHRPEPAEAIATDLPSPLEPTPTETTLAAAAEPPTGETADVTTEAPAAASDDAAAETPPSDPAPVVVAHDAADDHLAPPQRFSWRMDADYRFHTIAPDEVAAPAGETFAAAVDRFGLDPQGTFTAAVTALRPFSGVPALWPLGGGRRRLAVTLAAFPTLRDGAFQGYAGFGLVVEEAEAAAPDAPLAEEAADEITDAPAEAAPEGELAPAVAEPAPETTESAPEAEAPAADAPSAVLLVAGPDEAASREADSTTEASETAAADDVAATAEPPAPRAEEPVADTAAAETAADEPQSDEAPLPAAPVLDAPAADPVSMDGSSAEKLTADDVATGEPHDADAVAEDPAIEPRDPATDRPVAGSEAADAPAAATGEVPPAAEPDATRPAAETRPVLTVHTNPPNVVALRTSVGQDIKRPQLSPGERNAFREIARALGARTDDAVPADPQGPRTPDPLPPPAEQSGSTPSMDEPVSEPAAEPTDLPQTASPATAGEAATTSFVDSGTPFGPLPSAFGTEATAGEPGRGADLAALLDKVPTGLIVHRGNAVLFANRTLLDWVGFVDAAALEEAGGVSRLFAGGTEDGGEAVTLTTAEGRDVPVEAHLSRVTWDGQSAFLFTLTRASVSDAAADQESATLSELRGRLEEVEQILDTATDGIVIVTSDGAIESMNRSAEALFGYESAEVKGLSVTTLFAPESHRSALDYCDGLLSNGVASVLNDGRQIIGRVKQGGLIPLYMTMGRTGPAARPKLAAVFRDMTNWKKAEEDLIAAKRQAEQASSQKSDFLAKISHEIRTPLNAIIGFSEVMMEERFGPVGNERYRDYLKDIHASGGHVLSLINDLLDLSKIEAGKLELAFTSVDLNDMVQSTVAIMQPQANRERVIIRSSLQPRLPNVVADSRSLRQIVLNLLSNSVKFTPAGGQIIVSTGLSDAGEAVLRVRDTGVGMTETELKAAMEPFRQVATSSPRAAKGTGLGLPLTKALVEANRASFGISSTPNQGTLVEVVFPPTRVLAE</sequence>
<accession>A0A2S0NFJ3</accession>
<evidence type="ECO:0000256" key="5">
    <source>
        <dbReference type="ARBA" id="ARBA00022777"/>
    </source>
</evidence>
<gene>
    <name evidence="10" type="ORF">C6569_18890</name>
</gene>
<dbReference type="GO" id="GO:0005886">
    <property type="term" value="C:plasma membrane"/>
    <property type="evidence" value="ECO:0007669"/>
    <property type="project" value="TreeGrafter"/>
</dbReference>
<evidence type="ECO:0000256" key="7">
    <source>
        <dbReference type="SAM" id="MobiDB-lite"/>
    </source>
</evidence>
<evidence type="ECO:0000256" key="1">
    <source>
        <dbReference type="ARBA" id="ARBA00000085"/>
    </source>
</evidence>
<feature type="compositionally biased region" description="Low complexity" evidence="7">
    <location>
        <begin position="573"/>
        <end position="591"/>
    </location>
</feature>
<dbReference type="NCBIfam" id="TIGR00229">
    <property type="entry name" value="sensory_box"/>
    <property type="match status" value="1"/>
</dbReference>
<dbReference type="PRINTS" id="PR00344">
    <property type="entry name" value="BCTRLSENSOR"/>
</dbReference>
<dbReference type="Pfam" id="PF00512">
    <property type="entry name" value="HisKA"/>
    <property type="match status" value="1"/>
</dbReference>
<dbReference type="PANTHER" id="PTHR43047">
    <property type="entry name" value="TWO-COMPONENT HISTIDINE PROTEIN KINASE"/>
    <property type="match status" value="1"/>
</dbReference>
<evidence type="ECO:0000256" key="4">
    <source>
        <dbReference type="ARBA" id="ARBA00022679"/>
    </source>
</evidence>
<keyword evidence="6" id="KW-0175">Coiled coil</keyword>
<keyword evidence="11" id="KW-1185">Reference proteome</keyword>
<dbReference type="CDD" id="cd00130">
    <property type="entry name" value="PAS"/>
    <property type="match status" value="1"/>
</dbReference>
<dbReference type="Gene3D" id="1.10.287.130">
    <property type="match status" value="1"/>
</dbReference>
<dbReference type="SUPFAM" id="SSF47384">
    <property type="entry name" value="Homodimeric domain of signal transducing histidine kinase"/>
    <property type="match status" value="1"/>
</dbReference>
<feature type="region of interest" description="Disordered" evidence="7">
    <location>
        <begin position="307"/>
        <end position="343"/>
    </location>
</feature>
<dbReference type="PROSITE" id="PS50112">
    <property type="entry name" value="PAS"/>
    <property type="match status" value="1"/>
</dbReference>
<dbReference type="InterPro" id="IPR036097">
    <property type="entry name" value="HisK_dim/P_sf"/>
</dbReference>
<dbReference type="GO" id="GO:0006355">
    <property type="term" value="P:regulation of DNA-templated transcription"/>
    <property type="evidence" value="ECO:0007669"/>
    <property type="project" value="InterPro"/>
</dbReference>
<evidence type="ECO:0000256" key="3">
    <source>
        <dbReference type="ARBA" id="ARBA00022553"/>
    </source>
</evidence>
<dbReference type="Pfam" id="PF00989">
    <property type="entry name" value="PAS"/>
    <property type="match status" value="1"/>
</dbReference>
<dbReference type="GO" id="GO:0009927">
    <property type="term" value="F:histidine phosphotransfer kinase activity"/>
    <property type="evidence" value="ECO:0007669"/>
    <property type="project" value="TreeGrafter"/>
</dbReference>
<evidence type="ECO:0000313" key="10">
    <source>
        <dbReference type="EMBL" id="AVO46954.1"/>
    </source>
</evidence>
<dbReference type="Gene3D" id="3.30.565.10">
    <property type="entry name" value="Histidine kinase-like ATPase, C-terminal domain"/>
    <property type="match status" value="1"/>
</dbReference>
<dbReference type="Pfam" id="PF02518">
    <property type="entry name" value="HATPase_c"/>
    <property type="match status" value="1"/>
</dbReference>
<proteinExistence type="predicted"/>
<dbReference type="PROSITE" id="PS50109">
    <property type="entry name" value="HIS_KIN"/>
    <property type="match status" value="1"/>
</dbReference>
<feature type="domain" description="PAS" evidence="9">
    <location>
        <begin position="916"/>
        <end position="986"/>
    </location>
</feature>
<feature type="region of interest" description="Disordered" evidence="7">
    <location>
        <begin position="478"/>
        <end position="508"/>
    </location>
</feature>
<comment type="catalytic activity">
    <reaction evidence="1">
        <text>ATP + protein L-histidine = ADP + protein N-phospho-L-histidine.</text>
        <dbReference type="EC" id="2.7.13.3"/>
    </reaction>
</comment>
<dbReference type="SMART" id="SM00388">
    <property type="entry name" value="HisKA"/>
    <property type="match status" value="1"/>
</dbReference>
<feature type="coiled-coil region" evidence="6">
    <location>
        <begin position="903"/>
        <end position="930"/>
    </location>
</feature>
<dbReference type="InterPro" id="IPR035965">
    <property type="entry name" value="PAS-like_dom_sf"/>
</dbReference>
<dbReference type="KEGG" id="phr:C6569_18890"/>
<dbReference type="SUPFAM" id="SSF55785">
    <property type="entry name" value="PYP-like sensor domain (PAS domain)"/>
    <property type="match status" value="1"/>
</dbReference>
<protein>
    <recommendedName>
        <fullName evidence="2">histidine kinase</fullName>
        <ecNumber evidence="2">2.7.13.3</ecNumber>
    </recommendedName>
</protein>
<evidence type="ECO:0000259" key="9">
    <source>
        <dbReference type="PROSITE" id="PS50112"/>
    </source>
</evidence>
<keyword evidence="4" id="KW-0808">Transferase</keyword>
<feature type="compositionally biased region" description="Low complexity" evidence="7">
    <location>
        <begin position="530"/>
        <end position="547"/>
    </location>
</feature>
<dbReference type="EMBL" id="CP027668">
    <property type="protein sequence ID" value="AVO46954.1"/>
    <property type="molecule type" value="Genomic_DNA"/>
</dbReference>
<dbReference type="InterPro" id="IPR036890">
    <property type="entry name" value="HATPase_C_sf"/>
</dbReference>
<feature type="compositionally biased region" description="Low complexity" evidence="7">
    <location>
        <begin position="635"/>
        <end position="646"/>
    </location>
</feature>
<keyword evidence="5" id="KW-0418">Kinase</keyword>
<reference evidence="10 11" key="1">
    <citation type="submission" date="2018-03" db="EMBL/GenBank/DDBJ databases">
        <title>Genome sequencing of Phreatobacter sp.</title>
        <authorList>
            <person name="Kim S.-J."/>
            <person name="Heo J."/>
            <person name="Kwon S.-W."/>
        </authorList>
    </citation>
    <scope>NUCLEOTIDE SEQUENCE [LARGE SCALE GENOMIC DNA]</scope>
    <source>
        <strain evidence="10 11">S-12</strain>
    </source>
</reference>
<dbReference type="SMART" id="SM00091">
    <property type="entry name" value="PAS"/>
    <property type="match status" value="2"/>
</dbReference>
<evidence type="ECO:0000259" key="8">
    <source>
        <dbReference type="PROSITE" id="PS50109"/>
    </source>
</evidence>
<feature type="domain" description="Histidine kinase" evidence="8">
    <location>
        <begin position="1061"/>
        <end position="1282"/>
    </location>
</feature>
<evidence type="ECO:0000313" key="11">
    <source>
        <dbReference type="Proteomes" id="UP000237889"/>
    </source>
</evidence>
<dbReference type="InterPro" id="IPR004358">
    <property type="entry name" value="Sig_transdc_His_kin-like_C"/>
</dbReference>
<dbReference type="Proteomes" id="UP000237889">
    <property type="component" value="Chromosome"/>
</dbReference>
<dbReference type="SUPFAM" id="SSF55874">
    <property type="entry name" value="ATPase domain of HSP90 chaperone/DNA topoisomerase II/histidine kinase"/>
    <property type="match status" value="1"/>
</dbReference>
<dbReference type="SMART" id="SM00387">
    <property type="entry name" value="HATPase_c"/>
    <property type="match status" value="1"/>
</dbReference>
<keyword evidence="3" id="KW-0597">Phosphoprotein</keyword>
<dbReference type="PANTHER" id="PTHR43047:SF72">
    <property type="entry name" value="OSMOSENSING HISTIDINE PROTEIN KINASE SLN1"/>
    <property type="match status" value="1"/>
</dbReference>
<evidence type="ECO:0000256" key="2">
    <source>
        <dbReference type="ARBA" id="ARBA00012438"/>
    </source>
</evidence>
<dbReference type="InterPro" id="IPR013767">
    <property type="entry name" value="PAS_fold"/>
</dbReference>
<name>A0A2S0NFJ3_9HYPH</name>
<feature type="compositionally biased region" description="Pro residues" evidence="7">
    <location>
        <begin position="724"/>
        <end position="734"/>
    </location>
</feature>
<dbReference type="Gene3D" id="3.30.450.20">
    <property type="entry name" value="PAS domain"/>
    <property type="match status" value="1"/>
</dbReference>
<dbReference type="EC" id="2.7.13.3" evidence="2"/>
<dbReference type="InterPro" id="IPR003661">
    <property type="entry name" value="HisK_dim/P_dom"/>
</dbReference>
<dbReference type="GO" id="GO:0000155">
    <property type="term" value="F:phosphorelay sensor kinase activity"/>
    <property type="evidence" value="ECO:0007669"/>
    <property type="project" value="InterPro"/>
</dbReference>
<dbReference type="CDD" id="cd00082">
    <property type="entry name" value="HisKA"/>
    <property type="match status" value="1"/>
</dbReference>
<feature type="region of interest" description="Disordered" evidence="7">
    <location>
        <begin position="521"/>
        <end position="795"/>
    </location>
</feature>
<dbReference type="InterPro" id="IPR005467">
    <property type="entry name" value="His_kinase_dom"/>
</dbReference>
<dbReference type="InterPro" id="IPR000014">
    <property type="entry name" value="PAS"/>
</dbReference>
<organism evidence="10 11">
    <name type="scientific">Phreatobacter cathodiphilus</name>
    <dbReference type="NCBI Taxonomy" id="1868589"/>
    <lineage>
        <taxon>Bacteria</taxon>
        <taxon>Pseudomonadati</taxon>
        <taxon>Pseudomonadota</taxon>
        <taxon>Alphaproteobacteria</taxon>
        <taxon>Hyphomicrobiales</taxon>
        <taxon>Phreatobacteraceae</taxon>
        <taxon>Phreatobacter</taxon>
    </lineage>
</organism>
<feature type="region of interest" description="Disordered" evidence="7">
    <location>
        <begin position="262"/>
        <end position="281"/>
    </location>
</feature>
<evidence type="ECO:0000256" key="6">
    <source>
        <dbReference type="SAM" id="Coils"/>
    </source>
</evidence>